<feature type="transmembrane region" description="Helical" evidence="1">
    <location>
        <begin position="72"/>
        <end position="94"/>
    </location>
</feature>
<keyword evidence="1" id="KW-0472">Membrane</keyword>
<keyword evidence="3" id="KW-1185">Reference proteome</keyword>
<keyword evidence="1" id="KW-0812">Transmembrane</keyword>
<name>A0A5R8QEU8_9FIRM</name>
<organism evidence="2 3">
    <name type="scientific">Culicoidibacter larvae</name>
    <dbReference type="NCBI Taxonomy" id="2579976"/>
    <lineage>
        <taxon>Bacteria</taxon>
        <taxon>Bacillati</taxon>
        <taxon>Bacillota</taxon>
        <taxon>Culicoidibacteria</taxon>
        <taxon>Culicoidibacterales</taxon>
        <taxon>Culicoidibacteraceae</taxon>
        <taxon>Culicoidibacter</taxon>
    </lineage>
</organism>
<evidence type="ECO:0000313" key="3">
    <source>
        <dbReference type="Proteomes" id="UP000306912"/>
    </source>
</evidence>
<dbReference type="AlphaFoldDB" id="A0A5R8QEU8"/>
<keyword evidence="1" id="KW-1133">Transmembrane helix</keyword>
<evidence type="ECO:0000256" key="1">
    <source>
        <dbReference type="SAM" id="Phobius"/>
    </source>
</evidence>
<dbReference type="EMBL" id="VBWP01000002">
    <property type="protein sequence ID" value="TLG76518.1"/>
    <property type="molecule type" value="Genomic_DNA"/>
</dbReference>
<sequence length="159" mass="17741">MEEYTFEQQSVLIPEKKWPAGRVILLILAIVLTIQAIPMVGYMLNIFIFVLIAILILGIVGLVFARKEKRSIVGPVLAIIGAVVALIRSIWFWVMLSNVSTTMLLDSSYLSGSTANQMMAWAFSGVIDWIFFIAAAVFCYIAVFKKAKVTQEVTIDTQF</sequence>
<dbReference type="InParanoid" id="A0A5R8QEU8"/>
<dbReference type="RefSeq" id="WP_138190156.1">
    <property type="nucleotide sequence ID" value="NZ_VBWP01000002.1"/>
</dbReference>
<feature type="transmembrane region" description="Helical" evidence="1">
    <location>
        <begin position="118"/>
        <end position="143"/>
    </location>
</feature>
<dbReference type="Proteomes" id="UP000306912">
    <property type="component" value="Unassembled WGS sequence"/>
</dbReference>
<feature type="transmembrane region" description="Helical" evidence="1">
    <location>
        <begin position="46"/>
        <end position="65"/>
    </location>
</feature>
<feature type="transmembrane region" description="Helical" evidence="1">
    <location>
        <begin position="20"/>
        <end position="40"/>
    </location>
</feature>
<gene>
    <name evidence="2" type="ORF">FEZ08_02575</name>
</gene>
<comment type="caution">
    <text evidence="2">The sequence shown here is derived from an EMBL/GenBank/DDBJ whole genome shotgun (WGS) entry which is preliminary data.</text>
</comment>
<evidence type="ECO:0000313" key="2">
    <source>
        <dbReference type="EMBL" id="TLG76518.1"/>
    </source>
</evidence>
<reference evidence="2 3" key="1">
    <citation type="submission" date="2019-05" db="EMBL/GenBank/DDBJ databases">
        <title>Culicoidintestinum kansasii gen. nov., sp. nov. from the gastrointestinal tract of the biting midge, Culicoides sonorensis.</title>
        <authorList>
            <person name="Neupane S."/>
            <person name="Ghosh A."/>
            <person name="Gunther S."/>
            <person name="Martin K."/>
            <person name="Zurek L."/>
        </authorList>
    </citation>
    <scope>NUCLEOTIDE SEQUENCE [LARGE SCALE GENOMIC DNA]</scope>
    <source>
        <strain evidence="2 3">CS-1</strain>
    </source>
</reference>
<proteinExistence type="predicted"/>
<protein>
    <submittedName>
        <fullName evidence="2">Uncharacterized protein</fullName>
    </submittedName>
</protein>
<accession>A0A5R8QEU8</accession>